<gene>
    <name evidence="3" type="ORF">R5R35_009524</name>
</gene>
<dbReference type="Gene3D" id="3.40.50.720">
    <property type="entry name" value="NAD(P)-binding Rossmann-like Domain"/>
    <property type="match status" value="1"/>
</dbReference>
<dbReference type="InterPro" id="IPR002347">
    <property type="entry name" value="SDR_fam"/>
</dbReference>
<comment type="caution">
    <text evidence="3">The sequence shown here is derived from an EMBL/GenBank/DDBJ whole genome shotgun (WGS) entry which is preliminary data.</text>
</comment>
<dbReference type="AlphaFoldDB" id="A0AAN9VJE6"/>
<keyword evidence="2" id="KW-0560">Oxidoreductase</keyword>
<dbReference type="Proteomes" id="UP001378592">
    <property type="component" value="Unassembled WGS sequence"/>
</dbReference>
<sequence>MYYASKHAVRVLTEGLRKELVAAKSRIRVTEVCPGSVRTEIWTDMTKMTGDQWYKDFPYLESEDVADATLYALSTPAHVQIHDIIIKPIGEQ</sequence>
<evidence type="ECO:0008006" key="5">
    <source>
        <dbReference type="Google" id="ProtNLM"/>
    </source>
</evidence>
<evidence type="ECO:0000313" key="4">
    <source>
        <dbReference type="Proteomes" id="UP001378592"/>
    </source>
</evidence>
<accession>A0AAN9VJE6</accession>
<dbReference type="PANTHER" id="PTHR43115">
    <property type="entry name" value="DEHYDROGENASE/REDUCTASE SDR FAMILY MEMBER 11"/>
    <property type="match status" value="1"/>
</dbReference>
<evidence type="ECO:0000256" key="2">
    <source>
        <dbReference type="ARBA" id="ARBA00023002"/>
    </source>
</evidence>
<organism evidence="3 4">
    <name type="scientific">Gryllus longicercus</name>
    <dbReference type="NCBI Taxonomy" id="2509291"/>
    <lineage>
        <taxon>Eukaryota</taxon>
        <taxon>Metazoa</taxon>
        <taxon>Ecdysozoa</taxon>
        <taxon>Arthropoda</taxon>
        <taxon>Hexapoda</taxon>
        <taxon>Insecta</taxon>
        <taxon>Pterygota</taxon>
        <taxon>Neoptera</taxon>
        <taxon>Polyneoptera</taxon>
        <taxon>Orthoptera</taxon>
        <taxon>Ensifera</taxon>
        <taxon>Gryllidea</taxon>
        <taxon>Grylloidea</taxon>
        <taxon>Gryllidae</taxon>
        <taxon>Gryllinae</taxon>
        <taxon>Gryllus</taxon>
    </lineage>
</organism>
<comment type="similarity">
    <text evidence="1">Belongs to the short-chain dehydrogenases/reductases (SDR) family.</text>
</comment>
<dbReference type="PRINTS" id="PR00081">
    <property type="entry name" value="GDHRDH"/>
</dbReference>
<evidence type="ECO:0000256" key="1">
    <source>
        <dbReference type="ARBA" id="ARBA00006484"/>
    </source>
</evidence>
<dbReference type="SUPFAM" id="SSF51735">
    <property type="entry name" value="NAD(P)-binding Rossmann-fold domains"/>
    <property type="match status" value="1"/>
</dbReference>
<name>A0AAN9VJE6_9ORTH</name>
<reference evidence="3 4" key="1">
    <citation type="submission" date="2024-03" db="EMBL/GenBank/DDBJ databases">
        <title>The genome assembly and annotation of the cricket Gryllus longicercus Weissman &amp; Gray.</title>
        <authorList>
            <person name="Szrajer S."/>
            <person name="Gray D."/>
            <person name="Ylla G."/>
        </authorList>
    </citation>
    <scope>NUCLEOTIDE SEQUENCE [LARGE SCALE GENOMIC DNA]</scope>
    <source>
        <strain evidence="3">DAG 2021-001</strain>
        <tissue evidence="3">Whole body minus gut</tissue>
    </source>
</reference>
<dbReference type="GO" id="GO:0016491">
    <property type="term" value="F:oxidoreductase activity"/>
    <property type="evidence" value="ECO:0007669"/>
    <property type="project" value="UniProtKB-KW"/>
</dbReference>
<dbReference type="PANTHER" id="PTHR43115:SF4">
    <property type="entry name" value="DEHYDROGENASE_REDUCTASE SDR FAMILY MEMBER 11"/>
    <property type="match status" value="1"/>
</dbReference>
<dbReference type="Pfam" id="PF00106">
    <property type="entry name" value="adh_short"/>
    <property type="match status" value="1"/>
</dbReference>
<dbReference type="InterPro" id="IPR036291">
    <property type="entry name" value="NAD(P)-bd_dom_sf"/>
</dbReference>
<proteinExistence type="inferred from homology"/>
<keyword evidence="4" id="KW-1185">Reference proteome</keyword>
<dbReference type="EMBL" id="JAZDUA010000207">
    <property type="protein sequence ID" value="KAK7864261.1"/>
    <property type="molecule type" value="Genomic_DNA"/>
</dbReference>
<protein>
    <recommendedName>
        <fullName evidence="5">Short-chain dehydrogenase</fullName>
    </recommendedName>
</protein>
<evidence type="ECO:0000313" key="3">
    <source>
        <dbReference type="EMBL" id="KAK7864261.1"/>
    </source>
</evidence>